<feature type="domain" description="YdhG-like" evidence="1">
    <location>
        <begin position="57"/>
        <end position="143"/>
    </location>
</feature>
<dbReference type="EMBL" id="VZPB01000024">
    <property type="protein sequence ID" value="KAB0581595.1"/>
    <property type="molecule type" value="Genomic_DNA"/>
</dbReference>
<accession>A0A643FEX7</accession>
<gene>
    <name evidence="2" type="ORF">F7Q92_11570</name>
</gene>
<reference evidence="2 3" key="1">
    <citation type="submission" date="2019-09" db="EMBL/GenBank/DDBJ databases">
        <title>Draft genome sequences of 48 bacterial type strains from the CCUG.</title>
        <authorList>
            <person name="Tunovic T."/>
            <person name="Pineiro-Iglesias B."/>
            <person name="Unosson C."/>
            <person name="Inganas E."/>
            <person name="Ohlen M."/>
            <person name="Cardew S."/>
            <person name="Jensie-Markopoulos S."/>
            <person name="Salva-Serra F."/>
            <person name="Jaen-Luchoro D."/>
            <person name="Karlsson R."/>
            <person name="Svensson-Stadler L."/>
            <person name="Chun J."/>
            <person name="Moore E."/>
        </authorList>
    </citation>
    <scope>NUCLEOTIDE SEQUENCE [LARGE SCALE GENOMIC DNA]</scope>
    <source>
        <strain evidence="2 3">CCUG 30977</strain>
    </source>
</reference>
<evidence type="ECO:0000313" key="3">
    <source>
        <dbReference type="Proteomes" id="UP000430120"/>
    </source>
</evidence>
<name>A0A643FEX7_IDEDE</name>
<dbReference type="Pfam" id="PF08818">
    <property type="entry name" value="DUF1801"/>
    <property type="match status" value="1"/>
</dbReference>
<protein>
    <submittedName>
        <fullName evidence="2">DUF1801 domain-containing protein</fullName>
    </submittedName>
</protein>
<dbReference type="SUPFAM" id="SSF159888">
    <property type="entry name" value="YdhG-like"/>
    <property type="match status" value="1"/>
</dbReference>
<sequence>MPARTIRCAAWRWNCSKPTTSAICWRPRWRRATELAMRAARSKALIRAWLDFLPPPQRPVAERVRQLVLEAVPALEESIRWGHLVLALDGGRPLLALATHKTGLHLRPLGRSEGADMGEPAERGLRLRHNEPLPEADILALVRTCAQDQASAVASPPPRQP</sequence>
<dbReference type="InterPro" id="IPR014922">
    <property type="entry name" value="YdhG-like"/>
</dbReference>
<keyword evidence="3" id="KW-1185">Reference proteome</keyword>
<evidence type="ECO:0000313" key="2">
    <source>
        <dbReference type="EMBL" id="KAB0581595.1"/>
    </source>
</evidence>
<comment type="caution">
    <text evidence="2">The sequence shown here is derived from an EMBL/GenBank/DDBJ whole genome shotgun (WGS) entry which is preliminary data.</text>
</comment>
<dbReference type="Proteomes" id="UP000430120">
    <property type="component" value="Unassembled WGS sequence"/>
</dbReference>
<organism evidence="2 3">
    <name type="scientific">Ideonella dechloratans</name>
    <dbReference type="NCBI Taxonomy" id="36863"/>
    <lineage>
        <taxon>Bacteria</taxon>
        <taxon>Pseudomonadati</taxon>
        <taxon>Pseudomonadota</taxon>
        <taxon>Betaproteobacteria</taxon>
        <taxon>Burkholderiales</taxon>
        <taxon>Sphaerotilaceae</taxon>
        <taxon>Ideonella</taxon>
    </lineage>
</organism>
<dbReference type="OrthoDB" id="6024118at2"/>
<proteinExistence type="predicted"/>
<dbReference type="Gene3D" id="3.90.1150.200">
    <property type="match status" value="1"/>
</dbReference>
<evidence type="ECO:0000259" key="1">
    <source>
        <dbReference type="Pfam" id="PF08818"/>
    </source>
</evidence>
<dbReference type="AlphaFoldDB" id="A0A643FEX7"/>